<organism evidence="3 4">
    <name type="scientific">Pseudooceanicola nitratireducens</name>
    <dbReference type="NCBI Taxonomy" id="517719"/>
    <lineage>
        <taxon>Bacteria</taxon>
        <taxon>Pseudomonadati</taxon>
        <taxon>Pseudomonadota</taxon>
        <taxon>Alphaproteobacteria</taxon>
        <taxon>Rhodobacterales</taxon>
        <taxon>Paracoccaceae</taxon>
        <taxon>Pseudooceanicola</taxon>
    </lineage>
</organism>
<evidence type="ECO:0000256" key="1">
    <source>
        <dbReference type="SAM" id="MobiDB-lite"/>
    </source>
</evidence>
<dbReference type="AlphaFoldDB" id="A0A1I1HY25"/>
<sequence>MATMTPQAAPEGPETGAEMSAGEGAGIRSLSDILDALEEAGGEDHVSVRDILDEVGVRSFAPTILVPALILVSPLSGIFGLPTIGAIFIFLITAQKLAGRRHVWLPDMLKRRQVGASKLSKAIGWLRKPCAWVDRHTHRRLAMLVSRPARIMTLLTIIAITLVIPFLEVLPMVTSVFAGAISLFAIGLLARDGLFTLLGYVQVAISGTLVWWLLTSTTS</sequence>
<protein>
    <submittedName>
        <fullName evidence="3">Uncharacterized conserved protein</fullName>
    </submittedName>
</protein>
<dbReference type="PIRSF" id="PIRSF033239">
    <property type="entry name" value="ExoD"/>
    <property type="match status" value="1"/>
</dbReference>
<dbReference type="PANTHER" id="PTHR41795">
    <property type="entry name" value="EXOPOLYSACCHARIDE SYNTHESIS PROTEIN"/>
    <property type="match status" value="1"/>
</dbReference>
<name>A0A1I1HY25_9RHOB</name>
<dbReference type="InterPro" id="IPR010331">
    <property type="entry name" value="ExoD"/>
</dbReference>
<reference evidence="3 4" key="1">
    <citation type="submission" date="2016-10" db="EMBL/GenBank/DDBJ databases">
        <authorList>
            <person name="de Groot N.N."/>
        </authorList>
    </citation>
    <scope>NUCLEOTIDE SEQUENCE [LARGE SCALE GENOMIC DNA]</scope>
    <source>
        <strain evidence="3 4">DSM 29619</strain>
    </source>
</reference>
<dbReference type="Pfam" id="PF06055">
    <property type="entry name" value="ExoD"/>
    <property type="match status" value="1"/>
</dbReference>
<keyword evidence="2" id="KW-0812">Transmembrane</keyword>
<dbReference type="EMBL" id="FOLX01000001">
    <property type="protein sequence ID" value="SFC26343.1"/>
    <property type="molecule type" value="Genomic_DNA"/>
</dbReference>
<keyword evidence="4" id="KW-1185">Reference proteome</keyword>
<feature type="transmembrane region" description="Helical" evidence="2">
    <location>
        <begin position="149"/>
        <end position="167"/>
    </location>
</feature>
<feature type="transmembrane region" description="Helical" evidence="2">
    <location>
        <begin position="64"/>
        <end position="92"/>
    </location>
</feature>
<dbReference type="STRING" id="517719.SAMN05421762_0350"/>
<evidence type="ECO:0000256" key="2">
    <source>
        <dbReference type="SAM" id="Phobius"/>
    </source>
</evidence>
<evidence type="ECO:0000313" key="4">
    <source>
        <dbReference type="Proteomes" id="UP000231644"/>
    </source>
</evidence>
<keyword evidence="2" id="KW-1133">Transmembrane helix</keyword>
<accession>A0A1I1HY25</accession>
<gene>
    <name evidence="3" type="ORF">SAMN05421762_0350</name>
</gene>
<evidence type="ECO:0000313" key="3">
    <source>
        <dbReference type="EMBL" id="SFC26343.1"/>
    </source>
</evidence>
<proteinExistence type="predicted"/>
<keyword evidence="2" id="KW-0472">Membrane</keyword>
<feature type="region of interest" description="Disordered" evidence="1">
    <location>
        <begin position="1"/>
        <end position="21"/>
    </location>
</feature>
<dbReference type="Proteomes" id="UP000231644">
    <property type="component" value="Unassembled WGS sequence"/>
</dbReference>
<feature type="transmembrane region" description="Helical" evidence="2">
    <location>
        <begin position="197"/>
        <end position="214"/>
    </location>
</feature>
<dbReference type="PANTHER" id="PTHR41795:SF1">
    <property type="entry name" value="EXOPOLYSACCHARIDE SYNTHESIS PROTEIN"/>
    <property type="match status" value="1"/>
</dbReference>